<feature type="signal peptide" evidence="1">
    <location>
        <begin position="1"/>
        <end position="23"/>
    </location>
</feature>
<sequence>MKRQLTLATALVVLMVGAGPGSAQNTVDLQAYAGRYPWDQVEGVSFLDNPAVKSAVAGALIDPDLRQRLLADTGSGNAISIPVIAVGDYLYMRAFEAASGGDVSWGLLVSRDGSDAVACFSGFGEGGAKTGGNAQSSVRSFWYADGDIFLTRRSTCPGNEDIQDEVQYRVLPALATLRGEPQYEWCFGVLNTGSGMAGSAITGDGACFIPADSDAQRLVTHTCGEGKICLVEALVSVDGDDGQKLIREVLSVNQAIEQAAPVGSYLEQAGSFADGIYANGKIGCDAANGAAHEQVSIHLSRKARPAVQLGERYCAVIDAAGDAPNPEGFQTTLQIRCGSSPDEDAALRGGAAGKADIVVLNVSSAREISLQDSSLLRCPIRQSSAPEWWLSEPPANVRAIQF</sequence>
<keyword evidence="1" id="KW-0732">Signal</keyword>
<dbReference type="eggNOG" id="ENOG5033SUN">
    <property type="taxonomic scope" value="Bacteria"/>
</dbReference>
<gene>
    <name evidence="2" type="ORF">NA8A_11430</name>
</gene>
<evidence type="ECO:0000313" key="3">
    <source>
        <dbReference type="Proteomes" id="UP000007374"/>
    </source>
</evidence>
<dbReference type="Proteomes" id="UP000007374">
    <property type="component" value="Unassembled WGS sequence"/>
</dbReference>
<dbReference type="AlphaFoldDB" id="K2PM63"/>
<reference evidence="2 3" key="1">
    <citation type="journal article" date="2012" name="J. Bacteriol.">
        <title>Genome Sequence of Nitratireductor indicus Type Strain C115.</title>
        <authorList>
            <person name="Lai Q."/>
            <person name="Li G."/>
            <person name="Yu Z."/>
            <person name="Shao Z."/>
        </authorList>
    </citation>
    <scope>NUCLEOTIDE SEQUENCE [LARGE SCALE GENOMIC DNA]</scope>
    <source>
        <strain evidence="2 3">C115</strain>
    </source>
</reference>
<dbReference type="RefSeq" id="WP_009450446.1">
    <property type="nucleotide sequence ID" value="NZ_AMSI01000007.1"/>
</dbReference>
<dbReference type="STRING" id="721133.SAMN05216176_107215"/>
<proteinExistence type="predicted"/>
<dbReference type="OrthoDB" id="7204430at2"/>
<evidence type="ECO:0008006" key="4">
    <source>
        <dbReference type="Google" id="ProtNLM"/>
    </source>
</evidence>
<comment type="caution">
    <text evidence="2">The sequence shown here is derived from an EMBL/GenBank/DDBJ whole genome shotgun (WGS) entry which is preliminary data.</text>
</comment>
<name>K2PM63_9HYPH</name>
<dbReference type="PATRIC" id="fig|1231190.3.peg.2380"/>
<organism evidence="2 3">
    <name type="scientific">Nitratireductor indicus C115</name>
    <dbReference type="NCBI Taxonomy" id="1231190"/>
    <lineage>
        <taxon>Bacteria</taxon>
        <taxon>Pseudomonadati</taxon>
        <taxon>Pseudomonadota</taxon>
        <taxon>Alphaproteobacteria</taxon>
        <taxon>Hyphomicrobiales</taxon>
        <taxon>Phyllobacteriaceae</taxon>
        <taxon>Nitratireductor</taxon>
    </lineage>
</organism>
<accession>K2PM63</accession>
<protein>
    <recommendedName>
        <fullName evidence="4">Secreted protein</fullName>
    </recommendedName>
</protein>
<evidence type="ECO:0000313" key="2">
    <source>
        <dbReference type="EMBL" id="EKF42157.1"/>
    </source>
</evidence>
<feature type="chain" id="PRO_5003865504" description="Secreted protein" evidence="1">
    <location>
        <begin position="24"/>
        <end position="402"/>
    </location>
</feature>
<dbReference type="EMBL" id="AMSI01000007">
    <property type="protein sequence ID" value="EKF42157.1"/>
    <property type="molecule type" value="Genomic_DNA"/>
</dbReference>
<evidence type="ECO:0000256" key="1">
    <source>
        <dbReference type="SAM" id="SignalP"/>
    </source>
</evidence>
<keyword evidence="3" id="KW-1185">Reference proteome</keyword>